<sequence length="199" mass="22555">MISFKKILIASLLLVAQFSFSQDSKFSIDANFPISMGDNFFGDYNGIVDVGMKYRIKEISNINLGISVNGSYFKKKAERYMPEYPGHFQDPYDATEFNNFNILPRVFAEMKIASLPKFRPFLGVGYSFLMFNNSSSGYMSGNSISLNGLNANGGVYYLLTEIIFAQIQYDYIKLFDEFEYAPSKDTNISMIKFGLGIML</sequence>
<name>A0A410G383_9FLAO</name>
<feature type="signal peptide" evidence="2">
    <location>
        <begin position="1"/>
        <end position="21"/>
    </location>
</feature>
<keyword evidence="1 2" id="KW-0732">Signal</keyword>
<dbReference type="OrthoDB" id="1438113at2"/>
<evidence type="ECO:0000256" key="2">
    <source>
        <dbReference type="SAM" id="SignalP"/>
    </source>
</evidence>
<dbReference type="InterPro" id="IPR027385">
    <property type="entry name" value="Beta-barrel_OMP"/>
</dbReference>
<dbReference type="Proteomes" id="UP000285517">
    <property type="component" value="Chromosome"/>
</dbReference>
<dbReference type="AlphaFoldDB" id="A0A410G383"/>
<proteinExistence type="predicted"/>
<dbReference type="InterPro" id="IPR011250">
    <property type="entry name" value="OMP/PagP_B-barrel"/>
</dbReference>
<evidence type="ECO:0000313" key="4">
    <source>
        <dbReference type="EMBL" id="QAA81742.1"/>
    </source>
</evidence>
<dbReference type="KEGG" id="aev:EI546_08395"/>
<evidence type="ECO:0000259" key="3">
    <source>
        <dbReference type="Pfam" id="PF13505"/>
    </source>
</evidence>
<dbReference type="Pfam" id="PF13505">
    <property type="entry name" value="OMP_b-brl"/>
    <property type="match status" value="1"/>
</dbReference>
<organism evidence="4 5">
    <name type="scientific">Aequorivita ciconiae</name>
    <dbReference type="NCBI Taxonomy" id="2494375"/>
    <lineage>
        <taxon>Bacteria</taxon>
        <taxon>Pseudomonadati</taxon>
        <taxon>Bacteroidota</taxon>
        <taxon>Flavobacteriia</taxon>
        <taxon>Flavobacteriales</taxon>
        <taxon>Flavobacteriaceae</taxon>
        <taxon>Aequorivita</taxon>
    </lineage>
</organism>
<reference evidence="4 5" key="1">
    <citation type="submission" date="2019-01" db="EMBL/GenBank/DDBJ databases">
        <title>Complete genome sequencing of Aequorivita sp. H23M31.</title>
        <authorList>
            <person name="Bae J.-W."/>
        </authorList>
    </citation>
    <scope>NUCLEOTIDE SEQUENCE [LARGE SCALE GENOMIC DNA]</scope>
    <source>
        <strain evidence="4 5">H23M31</strain>
    </source>
</reference>
<dbReference type="EMBL" id="CP034951">
    <property type="protein sequence ID" value="QAA81742.1"/>
    <property type="molecule type" value="Genomic_DNA"/>
</dbReference>
<keyword evidence="5" id="KW-1185">Reference proteome</keyword>
<evidence type="ECO:0000313" key="5">
    <source>
        <dbReference type="Proteomes" id="UP000285517"/>
    </source>
</evidence>
<evidence type="ECO:0000256" key="1">
    <source>
        <dbReference type="ARBA" id="ARBA00022729"/>
    </source>
</evidence>
<dbReference type="RefSeq" id="WP_128250123.1">
    <property type="nucleotide sequence ID" value="NZ_CP034951.1"/>
</dbReference>
<feature type="chain" id="PRO_5019030676" description="Outer membrane protein beta-barrel domain-containing protein" evidence="2">
    <location>
        <begin position="22"/>
        <end position="199"/>
    </location>
</feature>
<feature type="domain" description="Outer membrane protein beta-barrel" evidence="3">
    <location>
        <begin position="10"/>
        <end position="196"/>
    </location>
</feature>
<gene>
    <name evidence="4" type="ORF">EI546_08395</name>
</gene>
<accession>A0A410G383</accession>
<protein>
    <recommendedName>
        <fullName evidence="3">Outer membrane protein beta-barrel domain-containing protein</fullName>
    </recommendedName>
</protein>
<dbReference type="SUPFAM" id="SSF56925">
    <property type="entry name" value="OMPA-like"/>
    <property type="match status" value="1"/>
</dbReference>
<dbReference type="Gene3D" id="2.40.160.20">
    <property type="match status" value="1"/>
</dbReference>